<comment type="subunit">
    <text evidence="2">Component of the EKC/KEOPS complex composed of at least BUD32, CGI121, GON7, KAE1 and PCC1; the whole complex dimerizes.</text>
</comment>
<accession>A0AAD5RL23</accession>
<dbReference type="InterPro" id="IPR008266">
    <property type="entry name" value="Tyr_kinase_AS"/>
</dbReference>
<dbReference type="EC" id="2.7.11.1" evidence="3"/>
<evidence type="ECO:0000313" key="11">
    <source>
        <dbReference type="EMBL" id="KAJ2893730.1"/>
    </source>
</evidence>
<proteinExistence type="predicted"/>
<evidence type="ECO:0000256" key="1">
    <source>
        <dbReference type="ARBA" id="ARBA00003747"/>
    </source>
</evidence>
<comment type="catalytic activity">
    <reaction evidence="8">
        <text>L-threonyl-[protein] + ATP = O-phospho-L-threonyl-[protein] + ADP + H(+)</text>
        <dbReference type="Rhea" id="RHEA:46608"/>
        <dbReference type="Rhea" id="RHEA-COMP:11060"/>
        <dbReference type="Rhea" id="RHEA-COMP:11605"/>
        <dbReference type="ChEBI" id="CHEBI:15378"/>
        <dbReference type="ChEBI" id="CHEBI:30013"/>
        <dbReference type="ChEBI" id="CHEBI:30616"/>
        <dbReference type="ChEBI" id="CHEBI:61977"/>
        <dbReference type="ChEBI" id="CHEBI:456216"/>
        <dbReference type="EC" id="2.7.11.1"/>
    </reaction>
</comment>
<evidence type="ECO:0000259" key="10">
    <source>
        <dbReference type="PROSITE" id="PS50011"/>
    </source>
</evidence>
<dbReference type="Proteomes" id="UP001201980">
    <property type="component" value="Unassembled WGS sequence"/>
</dbReference>
<protein>
    <recommendedName>
        <fullName evidence="5">EKC/KEOPS complex subunit BUD32</fullName>
        <ecNumber evidence="3">2.7.11.1</ecNumber>
    </recommendedName>
    <alternativeName>
        <fullName evidence="6 7">Atypical Serine/threonine protein kinase BUD32</fullName>
    </alternativeName>
    <alternativeName>
        <fullName evidence="4">EKC/KEOPS complex subunit bud32</fullName>
    </alternativeName>
</protein>
<evidence type="ECO:0000256" key="7">
    <source>
        <dbReference type="ARBA" id="ARBA00033194"/>
    </source>
</evidence>
<reference evidence="11" key="1">
    <citation type="submission" date="2022-07" db="EMBL/GenBank/DDBJ databases">
        <title>Draft genome sequence of Zalerion maritima ATCC 34329, a (micro)plastics degrading marine fungus.</title>
        <authorList>
            <person name="Paco A."/>
            <person name="Goncalves M.F.M."/>
            <person name="Rocha-Santos T.A.P."/>
            <person name="Alves A."/>
        </authorList>
    </citation>
    <scope>NUCLEOTIDE SEQUENCE</scope>
    <source>
        <strain evidence="11">ATCC 34329</strain>
    </source>
</reference>
<dbReference type="EMBL" id="JAKWBI020000573">
    <property type="protein sequence ID" value="KAJ2893730.1"/>
    <property type="molecule type" value="Genomic_DNA"/>
</dbReference>
<keyword evidence="12" id="KW-1185">Reference proteome</keyword>
<comment type="catalytic activity">
    <reaction evidence="9">
        <text>L-seryl-[protein] + ATP = O-phospho-L-seryl-[protein] + ADP + H(+)</text>
        <dbReference type="Rhea" id="RHEA:17989"/>
        <dbReference type="Rhea" id="RHEA-COMP:9863"/>
        <dbReference type="Rhea" id="RHEA-COMP:11604"/>
        <dbReference type="ChEBI" id="CHEBI:15378"/>
        <dbReference type="ChEBI" id="CHEBI:29999"/>
        <dbReference type="ChEBI" id="CHEBI:30616"/>
        <dbReference type="ChEBI" id="CHEBI:83421"/>
        <dbReference type="ChEBI" id="CHEBI:456216"/>
        <dbReference type="EC" id="2.7.11.1"/>
    </reaction>
</comment>
<feature type="domain" description="Protein kinase" evidence="10">
    <location>
        <begin position="116"/>
        <end position="433"/>
    </location>
</feature>
<dbReference type="GO" id="GO:0005524">
    <property type="term" value="F:ATP binding"/>
    <property type="evidence" value="ECO:0007669"/>
    <property type="project" value="InterPro"/>
</dbReference>
<evidence type="ECO:0000256" key="9">
    <source>
        <dbReference type="ARBA" id="ARBA00048679"/>
    </source>
</evidence>
<dbReference type="PROSITE" id="PS50011">
    <property type="entry name" value="PROTEIN_KINASE_DOM"/>
    <property type="match status" value="1"/>
</dbReference>
<dbReference type="SUPFAM" id="SSF56112">
    <property type="entry name" value="Protein kinase-like (PK-like)"/>
    <property type="match status" value="1"/>
</dbReference>
<evidence type="ECO:0000256" key="5">
    <source>
        <dbReference type="ARBA" id="ARBA00019973"/>
    </source>
</evidence>
<evidence type="ECO:0000256" key="2">
    <source>
        <dbReference type="ARBA" id="ARBA00011534"/>
    </source>
</evidence>
<dbReference type="PROSITE" id="PS00109">
    <property type="entry name" value="PROTEIN_KINASE_TYR"/>
    <property type="match status" value="1"/>
</dbReference>
<dbReference type="InterPro" id="IPR011009">
    <property type="entry name" value="Kinase-like_dom_sf"/>
</dbReference>
<evidence type="ECO:0000256" key="6">
    <source>
        <dbReference type="ARBA" id="ARBA00030980"/>
    </source>
</evidence>
<comment type="caution">
    <text evidence="11">The sequence shown here is derived from an EMBL/GenBank/DDBJ whole genome shotgun (WGS) entry which is preliminary data.</text>
</comment>
<gene>
    <name evidence="11" type="ORF">MKZ38_008300</name>
</gene>
<dbReference type="SMART" id="SM00220">
    <property type="entry name" value="S_TKc"/>
    <property type="match status" value="1"/>
</dbReference>
<organism evidence="11 12">
    <name type="scientific">Zalerion maritima</name>
    <dbReference type="NCBI Taxonomy" id="339359"/>
    <lineage>
        <taxon>Eukaryota</taxon>
        <taxon>Fungi</taxon>
        <taxon>Dikarya</taxon>
        <taxon>Ascomycota</taxon>
        <taxon>Pezizomycotina</taxon>
        <taxon>Sordariomycetes</taxon>
        <taxon>Lulworthiomycetidae</taxon>
        <taxon>Lulworthiales</taxon>
        <taxon>Lulworthiaceae</taxon>
        <taxon>Zalerion</taxon>
    </lineage>
</organism>
<dbReference type="GO" id="GO:0004674">
    <property type="term" value="F:protein serine/threonine kinase activity"/>
    <property type="evidence" value="ECO:0007669"/>
    <property type="project" value="UniProtKB-EC"/>
</dbReference>
<dbReference type="Gene3D" id="1.10.510.10">
    <property type="entry name" value="Transferase(Phosphotransferase) domain 1"/>
    <property type="match status" value="1"/>
</dbReference>
<dbReference type="InterPro" id="IPR000719">
    <property type="entry name" value="Prot_kinase_dom"/>
</dbReference>
<dbReference type="AlphaFoldDB" id="A0AAD5RL23"/>
<evidence type="ECO:0000256" key="8">
    <source>
        <dbReference type="ARBA" id="ARBA00047899"/>
    </source>
</evidence>
<name>A0AAD5RL23_9PEZI</name>
<sequence>MGSHYFYNCRPDQRFTLSRRTPMASEIMWHVEDWDQRRSLQVRSPKRKNPDKDKEEHLFLFEALAKVIDDLPVDALLAQFLDDGTLLSASSDITEDIAYVPFYPSRTDFPLDTPTVRRRDLIEVDRLGLMVDLTTYQPSPGKTKTVVFKYFIYEGNRATWWYEANCVMRIPKHDNIVSFDAVVLDMVDGDNKVVGFTTQYVPGGTLETNKDRVFKLKYLEQLTEVIDYLNLSLGIVHGDICPWNLLINPETDNIQIFDFNLAAKLGWEGDEANNWVFEHDKHCDDVKFVVFTLYEIITRELSFRREISPEELDASRVMRKRTWKKHPDVLLDKPVTKYRQVLAEWVGRRKTIDKEIDHFTKASEPLDLPPVPGFPAEDVAGRPLERAAQNRFELVNLGLDFLKWQRPPTRDLPLPKGRRLLATGEVVADDDGP</sequence>
<comment type="function">
    <text evidence="1">Component of the EKC/KEOPS complex that is required for the formation of a threonylcarbamoyl group on adenosine at position 37 (t(6)A37) in tRNAs that read codons beginning with adenine. The complex is probably involved in the transfer of the threonylcarbamoyl moiety of threonylcarbamoyl-AMP (TC-AMP) to the N6 group of A37. BUD32 has ATPase activity in the context of the EKC/KEOPS complex and likely plays a supporting role to the catalytic subunit KAE1. The EKC/KEOPS complex also promotes both telomere uncapping and telomere elongation. The complex is required for efficient recruitment of transcriptional coactivators.</text>
</comment>
<dbReference type="Pfam" id="PF00069">
    <property type="entry name" value="Pkinase"/>
    <property type="match status" value="1"/>
</dbReference>
<evidence type="ECO:0000313" key="12">
    <source>
        <dbReference type="Proteomes" id="UP001201980"/>
    </source>
</evidence>
<evidence type="ECO:0000256" key="3">
    <source>
        <dbReference type="ARBA" id="ARBA00012513"/>
    </source>
</evidence>
<evidence type="ECO:0000256" key="4">
    <source>
        <dbReference type="ARBA" id="ARBA00013948"/>
    </source>
</evidence>